<dbReference type="CDD" id="cd07377">
    <property type="entry name" value="WHTH_GntR"/>
    <property type="match status" value="1"/>
</dbReference>
<keyword evidence="10" id="KW-1185">Reference proteome</keyword>
<comment type="similarity">
    <text evidence="2">In the C-terminal section; belongs to the class-I pyridoxal-phosphate-dependent aminotransferase family.</text>
</comment>
<sequence>MPDWTPDLSGPVPLYRQIAAYIRGKIGSGSWPPGTKLPPQRTLARELGVNRSTVVAALGLLAESGLIEGRHGGGTAVTRPGNGEGGRGSWLAYVEEGRHYPNLPAIQAINRLEFSPGLIRLGTGEPGPDLLPGTEMAAVMAELAQGPLPLPYEEPLGSLRLRRAVSAELARSGINAGPSSILILSGALQGFQLISLGLLPKGSSIVLEKPSYLYSIHAFQSAGVRLHGLAMDDRGLIPEELEPAAARTGAALLYTIPSFHNPTGIVMDLERRQQLMEKTDALGLPVLEDGAYQELWLDAPPPPPLKAMDRSGRVLHLGTLSKSASPGLRIGWIAGPEPVIQRLADIKMQTDYGASSLSQQAAAIWLEKGLHDRHTETLRMKLRERRDLLLALLERHFAGLASWNRPSGGFYVWLRLKHPLPLPKLFHAALAEGLLLNTGDLYDRSDSRHLRLSFSYASPAELERGIARLAEVIRQFGGQV</sequence>
<proteinExistence type="inferred from homology"/>
<dbReference type="GO" id="GO:0003677">
    <property type="term" value="F:DNA binding"/>
    <property type="evidence" value="ECO:0007669"/>
    <property type="project" value="UniProtKB-KW"/>
</dbReference>
<dbReference type="KEGG" id="pste:PSTEL_25355"/>
<name>A0A089LYJ0_9BACL</name>
<dbReference type="InterPro" id="IPR015422">
    <property type="entry name" value="PyrdxlP-dep_Trfase_small"/>
</dbReference>
<evidence type="ECO:0000256" key="7">
    <source>
        <dbReference type="ARBA" id="ARBA00023163"/>
    </source>
</evidence>
<dbReference type="CDD" id="cd00609">
    <property type="entry name" value="AAT_like"/>
    <property type="match status" value="1"/>
</dbReference>
<dbReference type="Gene3D" id="3.90.1150.10">
    <property type="entry name" value="Aspartate Aminotransferase, domain 1"/>
    <property type="match status" value="1"/>
</dbReference>
<dbReference type="GO" id="GO:0003700">
    <property type="term" value="F:DNA-binding transcription factor activity"/>
    <property type="evidence" value="ECO:0007669"/>
    <property type="project" value="InterPro"/>
</dbReference>
<dbReference type="EMBL" id="CP009286">
    <property type="protein sequence ID" value="AIQ65947.1"/>
    <property type="molecule type" value="Genomic_DNA"/>
</dbReference>
<organism evidence="9 10">
    <name type="scientific">Paenibacillus stellifer</name>
    <dbReference type="NCBI Taxonomy" id="169760"/>
    <lineage>
        <taxon>Bacteria</taxon>
        <taxon>Bacillati</taxon>
        <taxon>Bacillota</taxon>
        <taxon>Bacilli</taxon>
        <taxon>Bacillales</taxon>
        <taxon>Paenibacillaceae</taxon>
        <taxon>Paenibacillus</taxon>
    </lineage>
</organism>
<dbReference type="PRINTS" id="PR00035">
    <property type="entry name" value="HTHGNTR"/>
</dbReference>
<evidence type="ECO:0000313" key="9">
    <source>
        <dbReference type="EMBL" id="AIQ65947.1"/>
    </source>
</evidence>
<dbReference type="Pfam" id="PF00155">
    <property type="entry name" value="Aminotran_1_2"/>
    <property type="match status" value="1"/>
</dbReference>
<gene>
    <name evidence="9" type="ORF">PSTEL_25355</name>
</gene>
<accession>A0A089LYJ0</accession>
<dbReference type="PANTHER" id="PTHR46577:SF2">
    <property type="entry name" value="TRANSCRIPTIONAL REGULATORY PROTEIN"/>
    <property type="match status" value="1"/>
</dbReference>
<dbReference type="InterPro" id="IPR036390">
    <property type="entry name" value="WH_DNA-bd_sf"/>
</dbReference>
<dbReference type="InterPro" id="IPR000524">
    <property type="entry name" value="Tscrpt_reg_HTH_GntR"/>
</dbReference>
<keyword evidence="6" id="KW-0238">DNA-binding</keyword>
<dbReference type="AlphaFoldDB" id="A0A089LYJ0"/>
<dbReference type="InterPro" id="IPR051446">
    <property type="entry name" value="HTH_trans_reg/aminotransferase"/>
</dbReference>
<dbReference type="SMART" id="SM00345">
    <property type="entry name" value="HTH_GNTR"/>
    <property type="match status" value="1"/>
</dbReference>
<evidence type="ECO:0000259" key="8">
    <source>
        <dbReference type="PROSITE" id="PS50949"/>
    </source>
</evidence>
<dbReference type="Gene3D" id="3.40.640.10">
    <property type="entry name" value="Type I PLP-dependent aspartate aminotransferase-like (Major domain)"/>
    <property type="match status" value="1"/>
</dbReference>
<feature type="domain" description="HTH gntR-type" evidence="8">
    <location>
        <begin position="12"/>
        <end position="80"/>
    </location>
</feature>
<keyword evidence="7" id="KW-0804">Transcription</keyword>
<keyword evidence="3" id="KW-0808">Transferase</keyword>
<dbReference type="InterPro" id="IPR004839">
    <property type="entry name" value="Aminotransferase_I/II_large"/>
</dbReference>
<keyword evidence="4" id="KW-0663">Pyridoxal phosphate</keyword>
<evidence type="ECO:0000256" key="3">
    <source>
        <dbReference type="ARBA" id="ARBA00022576"/>
    </source>
</evidence>
<dbReference type="InterPro" id="IPR015421">
    <property type="entry name" value="PyrdxlP-dep_Trfase_major"/>
</dbReference>
<dbReference type="SUPFAM" id="SSF46785">
    <property type="entry name" value="Winged helix' DNA-binding domain"/>
    <property type="match status" value="1"/>
</dbReference>
<dbReference type="Pfam" id="PF00392">
    <property type="entry name" value="GntR"/>
    <property type="match status" value="1"/>
</dbReference>
<keyword evidence="3" id="KW-0032">Aminotransferase</keyword>
<evidence type="ECO:0000256" key="4">
    <source>
        <dbReference type="ARBA" id="ARBA00022898"/>
    </source>
</evidence>
<protein>
    <submittedName>
        <fullName evidence="9">GntR family transcriptional regulator</fullName>
    </submittedName>
</protein>
<reference evidence="9 10" key="1">
    <citation type="submission" date="2014-08" db="EMBL/GenBank/DDBJ databases">
        <title>Comparative genomics of the Paenibacillus odorifer group.</title>
        <authorList>
            <person name="den Bakker H.C."/>
            <person name="Tsai Y.-C."/>
            <person name="Martin N."/>
            <person name="Korlach J."/>
            <person name="Wiedmann M."/>
        </authorList>
    </citation>
    <scope>NUCLEOTIDE SEQUENCE [LARGE SCALE GENOMIC DNA]</scope>
    <source>
        <strain evidence="9 10">DSM 14472</strain>
    </source>
</reference>
<evidence type="ECO:0000256" key="1">
    <source>
        <dbReference type="ARBA" id="ARBA00001933"/>
    </source>
</evidence>
<dbReference type="GO" id="GO:0008483">
    <property type="term" value="F:transaminase activity"/>
    <property type="evidence" value="ECO:0007669"/>
    <property type="project" value="UniProtKB-KW"/>
</dbReference>
<keyword evidence="5" id="KW-0805">Transcription regulation</keyword>
<evidence type="ECO:0000256" key="6">
    <source>
        <dbReference type="ARBA" id="ARBA00023125"/>
    </source>
</evidence>
<evidence type="ECO:0000256" key="2">
    <source>
        <dbReference type="ARBA" id="ARBA00005384"/>
    </source>
</evidence>
<dbReference type="InterPro" id="IPR015424">
    <property type="entry name" value="PyrdxlP-dep_Trfase"/>
</dbReference>
<dbReference type="Gene3D" id="1.10.10.10">
    <property type="entry name" value="Winged helix-like DNA-binding domain superfamily/Winged helix DNA-binding domain"/>
    <property type="match status" value="1"/>
</dbReference>
<dbReference type="PANTHER" id="PTHR46577">
    <property type="entry name" value="HTH-TYPE TRANSCRIPTIONAL REGULATORY PROTEIN GABR"/>
    <property type="match status" value="1"/>
</dbReference>
<dbReference type="InterPro" id="IPR036388">
    <property type="entry name" value="WH-like_DNA-bd_sf"/>
</dbReference>
<evidence type="ECO:0000313" key="10">
    <source>
        <dbReference type="Proteomes" id="UP000029507"/>
    </source>
</evidence>
<dbReference type="SUPFAM" id="SSF53383">
    <property type="entry name" value="PLP-dependent transferases"/>
    <property type="match status" value="1"/>
</dbReference>
<comment type="cofactor">
    <cofactor evidence="1">
        <name>pyridoxal 5'-phosphate</name>
        <dbReference type="ChEBI" id="CHEBI:597326"/>
    </cofactor>
</comment>
<dbReference type="HOGENOM" id="CLU_017584_0_0_9"/>
<dbReference type="PROSITE" id="PS50949">
    <property type="entry name" value="HTH_GNTR"/>
    <property type="match status" value="1"/>
</dbReference>
<dbReference type="Proteomes" id="UP000029507">
    <property type="component" value="Chromosome"/>
</dbReference>
<dbReference type="GO" id="GO:0030170">
    <property type="term" value="F:pyridoxal phosphate binding"/>
    <property type="evidence" value="ECO:0007669"/>
    <property type="project" value="InterPro"/>
</dbReference>
<evidence type="ECO:0000256" key="5">
    <source>
        <dbReference type="ARBA" id="ARBA00023015"/>
    </source>
</evidence>